<dbReference type="PANTHER" id="PTHR16466:SF6">
    <property type="entry name" value="TELOMERIC REPEAT-BINDING FACTOR 2-INTERACTING PROTEIN 1"/>
    <property type="match status" value="1"/>
</dbReference>
<proteinExistence type="inferred from homology"/>
<dbReference type="InterPro" id="IPR038104">
    <property type="entry name" value="Rap1_C_sf"/>
</dbReference>
<dbReference type="GO" id="GO:0042162">
    <property type="term" value="F:telomeric DNA binding"/>
    <property type="evidence" value="ECO:0007669"/>
    <property type="project" value="TreeGrafter"/>
</dbReference>
<comment type="subunit">
    <text evidence="10">Homodimer.</text>
</comment>
<evidence type="ECO:0000259" key="14">
    <source>
        <dbReference type="Pfam" id="PF16589"/>
    </source>
</evidence>
<evidence type="ECO:0000259" key="12">
    <source>
        <dbReference type="Pfam" id="PF08914"/>
    </source>
</evidence>
<evidence type="ECO:0000256" key="6">
    <source>
        <dbReference type="ARBA" id="ARBA00023159"/>
    </source>
</evidence>
<dbReference type="Proteomes" id="UP000694562">
    <property type="component" value="Unplaced"/>
</dbReference>
<dbReference type="InterPro" id="IPR009057">
    <property type="entry name" value="Homeodomain-like_sf"/>
</dbReference>
<feature type="domain" description="BRCT" evidence="14">
    <location>
        <begin position="21"/>
        <end position="93"/>
    </location>
</feature>
<name>A0A8C4U6S9_FALTI</name>
<keyword evidence="3 10" id="KW-0158">Chromosome</keyword>
<dbReference type="Pfam" id="PF16589">
    <property type="entry name" value="BRCT_2"/>
    <property type="match status" value="1"/>
</dbReference>
<keyword evidence="5 10" id="KW-0805">Transcription regulation</keyword>
<dbReference type="Gene3D" id="1.10.10.2170">
    <property type="match status" value="1"/>
</dbReference>
<keyword evidence="6 10" id="KW-0010">Activator</keyword>
<evidence type="ECO:0000256" key="10">
    <source>
        <dbReference type="RuleBase" id="RU367107"/>
    </source>
</evidence>
<reference evidence="15" key="2">
    <citation type="submission" date="2025-09" db="UniProtKB">
        <authorList>
            <consortium name="Ensembl"/>
        </authorList>
    </citation>
    <scope>IDENTIFICATION</scope>
</reference>
<dbReference type="GO" id="GO:0006355">
    <property type="term" value="P:regulation of DNA-templated transcription"/>
    <property type="evidence" value="ECO:0007669"/>
    <property type="project" value="UniProtKB-UniRule"/>
</dbReference>
<feature type="compositionally biased region" description="Polar residues" evidence="11">
    <location>
        <begin position="226"/>
        <end position="242"/>
    </location>
</feature>
<evidence type="ECO:0000256" key="7">
    <source>
        <dbReference type="ARBA" id="ARBA00023163"/>
    </source>
</evidence>
<accession>A0A8C4U6S9</accession>
<dbReference type="GO" id="GO:0010833">
    <property type="term" value="P:telomere maintenance via telomere lengthening"/>
    <property type="evidence" value="ECO:0007669"/>
    <property type="project" value="UniProtKB-UniRule"/>
</dbReference>
<dbReference type="GO" id="GO:0031848">
    <property type="term" value="P:protection from non-homologous end joining at telomere"/>
    <property type="evidence" value="ECO:0007669"/>
    <property type="project" value="TreeGrafter"/>
</dbReference>
<dbReference type="OMA" id="SDGYPIW"/>
<dbReference type="Ensembl" id="ENSFTIT00000009122.1">
    <property type="protein sequence ID" value="ENSFTIP00000008733.1"/>
    <property type="gene ID" value="ENSFTIG00000005917.1"/>
</dbReference>
<organism evidence="15 16">
    <name type="scientific">Falco tinnunculus</name>
    <name type="common">Common kestrel</name>
    <dbReference type="NCBI Taxonomy" id="100819"/>
    <lineage>
        <taxon>Eukaryota</taxon>
        <taxon>Metazoa</taxon>
        <taxon>Chordata</taxon>
        <taxon>Craniata</taxon>
        <taxon>Vertebrata</taxon>
        <taxon>Euteleostomi</taxon>
        <taxon>Archelosauria</taxon>
        <taxon>Archosauria</taxon>
        <taxon>Dinosauria</taxon>
        <taxon>Saurischia</taxon>
        <taxon>Theropoda</taxon>
        <taxon>Coelurosauria</taxon>
        <taxon>Aves</taxon>
        <taxon>Neognathae</taxon>
        <taxon>Neoaves</taxon>
        <taxon>Telluraves</taxon>
        <taxon>Australaves</taxon>
        <taxon>Falconiformes</taxon>
        <taxon>Falconidae</taxon>
        <taxon>Falco</taxon>
    </lineage>
</organism>
<evidence type="ECO:0000256" key="2">
    <source>
        <dbReference type="ARBA" id="ARBA00017805"/>
    </source>
</evidence>
<comment type="function">
    <text evidence="10">Acts both as a regulator of telomere function and as a transcription regulator. Involved in the regulation of telomere length and protection as a component of the shelterin complex (telosome). Does not bind DNA directly: recruited to telomeric double-stranded 5'-TTAGGG-3' repeats via its interaction with terf2. Independently of its function in telomeres, also acts as a transcription regulator: recruited to extratelomeric 5'-TTAGGG-3' sites via its association with terf2 or other factors, and regulates gene expression.</text>
</comment>
<evidence type="ECO:0000313" key="15">
    <source>
        <dbReference type="Ensembl" id="ENSFTIP00000008733.1"/>
    </source>
</evidence>
<reference evidence="15" key="1">
    <citation type="submission" date="2025-08" db="UniProtKB">
        <authorList>
            <consortium name="Ensembl"/>
        </authorList>
    </citation>
    <scope>IDENTIFICATION</scope>
</reference>
<dbReference type="InterPro" id="IPR021661">
    <property type="entry name" value="Rap1_C"/>
</dbReference>
<dbReference type="FunFam" id="1.10.10.2170:FF:000001">
    <property type="entry name" value="Telomeric repeat-binding factor 2-interacting protein 1"/>
    <property type="match status" value="1"/>
</dbReference>
<evidence type="ECO:0000313" key="16">
    <source>
        <dbReference type="Proteomes" id="UP000694562"/>
    </source>
</evidence>
<feature type="region of interest" description="Disordered" evidence="11">
    <location>
        <begin position="165"/>
        <end position="206"/>
    </location>
</feature>
<evidence type="ECO:0000256" key="3">
    <source>
        <dbReference type="ARBA" id="ARBA00022454"/>
    </source>
</evidence>
<feature type="region of interest" description="Disordered" evidence="11">
    <location>
        <begin position="262"/>
        <end position="281"/>
    </location>
</feature>
<evidence type="ECO:0000256" key="5">
    <source>
        <dbReference type="ARBA" id="ARBA00023015"/>
    </source>
</evidence>
<evidence type="ECO:0000259" key="13">
    <source>
        <dbReference type="Pfam" id="PF11626"/>
    </source>
</evidence>
<dbReference type="InterPro" id="IPR015010">
    <property type="entry name" value="TERF2IP_Myb"/>
</dbReference>
<dbReference type="FunFam" id="1.10.10.60:FF:000246">
    <property type="entry name" value="Telomeric repeat-binding factor 2-interacting protein 1"/>
    <property type="match status" value="1"/>
</dbReference>
<dbReference type="Pfam" id="PF11626">
    <property type="entry name" value="Rap1_C"/>
    <property type="match status" value="1"/>
</dbReference>
<feature type="region of interest" description="Disordered" evidence="11">
    <location>
        <begin position="223"/>
        <end position="248"/>
    </location>
</feature>
<dbReference type="AlphaFoldDB" id="A0A8C4U6S9"/>
<keyword evidence="16" id="KW-1185">Reference proteome</keyword>
<dbReference type="GO" id="GO:0070187">
    <property type="term" value="C:shelterin complex"/>
    <property type="evidence" value="ECO:0007669"/>
    <property type="project" value="TreeGrafter"/>
</dbReference>
<dbReference type="GO" id="GO:0005654">
    <property type="term" value="C:nucleoplasm"/>
    <property type="evidence" value="ECO:0007669"/>
    <property type="project" value="UniProtKB-ARBA"/>
</dbReference>
<keyword evidence="7 10" id="KW-0804">Transcription</keyword>
<dbReference type="Pfam" id="PF08914">
    <property type="entry name" value="Myb_Rap1"/>
    <property type="match status" value="1"/>
</dbReference>
<feature type="domain" description="TERF2-interacting telomeric protein 1 Myb" evidence="12">
    <location>
        <begin position="110"/>
        <end position="165"/>
    </location>
</feature>
<keyword evidence="8 10" id="KW-0539">Nucleus</keyword>
<sequence>MAARGEAVTPLQSRSLFLWDDGTPMRFYVRPGLAKLRLAPLLLAGGGRLCRVREPGAVLLAQPGEEAPSGAVSTVYVTECVERNQRLPLEPYRLPAAPPAAAAPRGRLAFTEAEDVALLWAVQQQGQARARGRALWKELERAGLTRHSWQAMRDRYLRHLRPRHRGERGAGAWRSGSRRRRAGPELRGAALPGRRCLPVPAEPQKTAEPAQTLGIFAAANREFESTESGSDASDITEELSTQNGGGKSLGETVFGLKMGLEDSANGCQEKPREERPASSCSSSSVVGEVVKTMQRFMEHLSMDLLTITQAFLKNTGEVETTLHFLQTGQRLDGYPVWSREDDLELQKDDEHIRNKLIAKFGAENVAKRIAFRKS</sequence>
<dbReference type="InterPro" id="IPR001357">
    <property type="entry name" value="BRCT_dom"/>
</dbReference>
<dbReference type="Gene3D" id="1.10.10.60">
    <property type="entry name" value="Homeodomain-like"/>
    <property type="match status" value="1"/>
</dbReference>
<evidence type="ECO:0000256" key="11">
    <source>
        <dbReference type="SAM" id="MobiDB-lite"/>
    </source>
</evidence>
<evidence type="ECO:0000256" key="8">
    <source>
        <dbReference type="ARBA" id="ARBA00023242"/>
    </source>
</evidence>
<evidence type="ECO:0000256" key="1">
    <source>
        <dbReference type="ARBA" id="ARBA00010467"/>
    </source>
</evidence>
<evidence type="ECO:0000256" key="4">
    <source>
        <dbReference type="ARBA" id="ARBA00022895"/>
    </source>
</evidence>
<dbReference type="InterPro" id="IPR039595">
    <property type="entry name" value="TE2IP/Rap1"/>
</dbReference>
<keyword evidence="4 10" id="KW-0779">Telomere</keyword>
<comment type="similarity">
    <text evidence="1 10">Belongs to the RAP1 family.</text>
</comment>
<comment type="subcellular location">
    <subcellularLocation>
        <location evidence="10">Nucleus</location>
    </subcellularLocation>
    <subcellularLocation>
        <location evidence="10">Chromosome</location>
        <location evidence="10">Telomere</location>
    </subcellularLocation>
</comment>
<dbReference type="OrthoDB" id="435460at2759"/>
<feature type="domain" description="TRF2-interacting telomeric protein/Rap1 C-terminal" evidence="13">
    <location>
        <begin position="298"/>
        <end position="372"/>
    </location>
</feature>
<dbReference type="SUPFAM" id="SSF46689">
    <property type="entry name" value="Homeodomain-like"/>
    <property type="match status" value="1"/>
</dbReference>
<dbReference type="CDD" id="cd11655">
    <property type="entry name" value="rap1_myb-like"/>
    <property type="match status" value="1"/>
</dbReference>
<dbReference type="PANTHER" id="PTHR16466">
    <property type="entry name" value="TELOMERE REPEAT-BINDING FACTOR 2-INTERACTING PROTEIN 1"/>
    <property type="match status" value="1"/>
</dbReference>
<protein>
    <recommendedName>
        <fullName evidence="2 10">Telomeric repeat-binding factor 2-interacting protein 1</fullName>
        <shortName evidence="10">TERF2-interacting telomeric protein 1</shortName>
    </recommendedName>
    <alternativeName>
        <fullName evidence="9 10">Repressor/activator protein 1 homolog</fullName>
    </alternativeName>
</protein>
<evidence type="ECO:0000256" key="9">
    <source>
        <dbReference type="ARBA" id="ARBA00032471"/>
    </source>
</evidence>